<evidence type="ECO:0000256" key="13">
    <source>
        <dbReference type="ARBA" id="ARBA00023268"/>
    </source>
</evidence>
<dbReference type="EC" id="5.1.99.6" evidence="19"/>
<comment type="catalytic activity">
    <reaction evidence="16 17 19">
        <text>(6S)-NADPHX + ADP = AMP + phosphate + NADPH + H(+)</text>
        <dbReference type="Rhea" id="RHEA:32235"/>
        <dbReference type="ChEBI" id="CHEBI:15378"/>
        <dbReference type="ChEBI" id="CHEBI:43474"/>
        <dbReference type="ChEBI" id="CHEBI:57783"/>
        <dbReference type="ChEBI" id="CHEBI:64076"/>
        <dbReference type="ChEBI" id="CHEBI:456215"/>
        <dbReference type="ChEBI" id="CHEBI:456216"/>
        <dbReference type="EC" id="4.2.1.136"/>
    </reaction>
</comment>
<reference evidence="22 23" key="1">
    <citation type="submission" date="2020-08" db="EMBL/GenBank/DDBJ databases">
        <title>Genome public.</title>
        <authorList>
            <person name="Liu C."/>
            <person name="Sun Q."/>
        </authorList>
    </citation>
    <scope>NUCLEOTIDE SEQUENCE [LARGE SCALE GENOMIC DNA]</scope>
    <source>
        <strain evidence="22 23">BX0805</strain>
    </source>
</reference>
<comment type="similarity">
    <text evidence="18">Belongs to the NnrE/AIBP family.</text>
</comment>
<keyword evidence="10 17" id="KW-0520">NAD</keyword>
<comment type="catalytic activity">
    <reaction evidence="2 18 19">
        <text>(6R)-NADPHX = (6S)-NADPHX</text>
        <dbReference type="Rhea" id="RHEA:32227"/>
        <dbReference type="ChEBI" id="CHEBI:64076"/>
        <dbReference type="ChEBI" id="CHEBI:64077"/>
        <dbReference type="EC" id="5.1.99.6"/>
    </reaction>
</comment>
<dbReference type="SUPFAM" id="SSF53613">
    <property type="entry name" value="Ribokinase-like"/>
    <property type="match status" value="1"/>
</dbReference>
<dbReference type="CDD" id="cd01171">
    <property type="entry name" value="YXKO-related"/>
    <property type="match status" value="1"/>
</dbReference>
<dbReference type="Gene3D" id="3.40.1190.20">
    <property type="match status" value="1"/>
</dbReference>
<evidence type="ECO:0000256" key="2">
    <source>
        <dbReference type="ARBA" id="ARBA00000909"/>
    </source>
</evidence>
<comment type="function">
    <text evidence="14 19">Bifunctional enzyme that catalyzes the epimerization of the S- and R-forms of NAD(P)HX and the dehydration of the S-form of NAD(P)HX at the expense of ADP, which is converted to AMP. This allows the repair of both epimers of NAD(P)HX, a damaged form of NAD(P)H that is a result of enzymatic or heat-dependent hydration.</text>
</comment>
<comment type="catalytic activity">
    <reaction evidence="1 18 19">
        <text>(6R)-NADHX = (6S)-NADHX</text>
        <dbReference type="Rhea" id="RHEA:32215"/>
        <dbReference type="ChEBI" id="CHEBI:64074"/>
        <dbReference type="ChEBI" id="CHEBI:64075"/>
        <dbReference type="EC" id="5.1.99.6"/>
    </reaction>
</comment>
<feature type="binding site" evidence="18">
    <location>
        <position position="153"/>
    </location>
    <ligand>
        <name>(6S)-NADPHX</name>
        <dbReference type="ChEBI" id="CHEBI:64076"/>
    </ligand>
</feature>
<keyword evidence="9 18" id="KW-0630">Potassium</keyword>
<comment type="similarity">
    <text evidence="17">Belongs to the NnrD/CARKD family.</text>
</comment>
<keyword evidence="13" id="KW-0511">Multifunctional enzyme</keyword>
<evidence type="ECO:0000256" key="5">
    <source>
        <dbReference type="ARBA" id="ARBA00022723"/>
    </source>
</evidence>
<evidence type="ECO:0000256" key="10">
    <source>
        <dbReference type="ARBA" id="ARBA00023027"/>
    </source>
</evidence>
<evidence type="ECO:0000256" key="19">
    <source>
        <dbReference type="PIRNR" id="PIRNR017184"/>
    </source>
</evidence>
<evidence type="ECO:0000313" key="22">
    <source>
        <dbReference type="EMBL" id="MBC5753276.1"/>
    </source>
</evidence>
<dbReference type="InterPro" id="IPR000631">
    <property type="entry name" value="CARKD"/>
</dbReference>
<keyword evidence="5 18" id="KW-0479">Metal-binding</keyword>
<dbReference type="EC" id="4.2.1.136" evidence="19"/>
<organism evidence="22 23">
    <name type="scientific">Roseburia yibonii</name>
    <dbReference type="NCBI Taxonomy" id="2763063"/>
    <lineage>
        <taxon>Bacteria</taxon>
        <taxon>Bacillati</taxon>
        <taxon>Bacillota</taxon>
        <taxon>Clostridia</taxon>
        <taxon>Lachnospirales</taxon>
        <taxon>Lachnospiraceae</taxon>
        <taxon>Roseburia</taxon>
    </lineage>
</organism>
<dbReference type="Pfam" id="PF01256">
    <property type="entry name" value="Carb_kinase"/>
    <property type="match status" value="1"/>
</dbReference>
<keyword evidence="8 17" id="KW-0521">NADP</keyword>
<feature type="binding site" evidence="17">
    <location>
        <position position="436"/>
    </location>
    <ligand>
        <name>AMP</name>
        <dbReference type="ChEBI" id="CHEBI:456215"/>
    </ligand>
</feature>
<evidence type="ECO:0000259" key="21">
    <source>
        <dbReference type="PROSITE" id="PS51385"/>
    </source>
</evidence>
<feature type="binding site" evidence="17">
    <location>
        <position position="319"/>
    </location>
    <ligand>
        <name>(6S)-NADPHX</name>
        <dbReference type="ChEBI" id="CHEBI:64076"/>
    </ligand>
</feature>
<keyword evidence="12 17" id="KW-0456">Lyase</keyword>
<comment type="caution">
    <text evidence="18">Lacks conserved residue(s) required for the propagation of feature annotation.</text>
</comment>
<feature type="binding site" evidence="18">
    <location>
        <begin position="124"/>
        <end position="130"/>
    </location>
    <ligand>
        <name>(6S)-NADPHX</name>
        <dbReference type="ChEBI" id="CHEBI:64076"/>
    </ligand>
</feature>
<comment type="function">
    <text evidence="18">Catalyzes the epimerization of the S- and R-forms of NAD(P)HX, a damaged form of NAD(P)H that is a result of enzymatic or heat-dependent hydration. This is a prerequisite for the S-specific NAD(P)H-hydrate dehydratase to allow the repair of both epimers of NAD(P)HX.</text>
</comment>
<comment type="similarity">
    <text evidence="3 19">In the N-terminal section; belongs to the NnrE/AIBP family.</text>
</comment>
<comment type="cofactor">
    <cofactor evidence="17">
        <name>Mg(2+)</name>
        <dbReference type="ChEBI" id="CHEBI:18420"/>
    </cofactor>
</comment>
<sequence length="498" mass="52956">MEYLVNAREMKNCDKNTIEFYKMSSDVLMERAALAVVKKIRQQGYDTTQVLVVCGTGNNGGDGVAVARILYEQGVSTRILLADASHAYSDGMKNQLAIAENYGVPILTEWEEAADTLIVDAIFGIGLSRQIEGKTADLIRKINEKNVPVVAVDIASGISADNGAVLGCAVKADMTVTFAFKKLGQLLYPGADYTGKLFVCDIGITKKSWLEKKPSYFALEKEDLKNLPKRENRSNKGSYGKVLLIAGSSDMGGAAVFASAAAYASGCGLVKVVTAEENRTALLTKVPEAILSTYAGKKLDRNELITSVKWADVVAIGPGIGTDTVAREMVKTVLEVAAVPIVMDADALNILSEDINVLLRPHTELIVTPHPGEMARLACASVSYVKDNLIAQAEEFARAYNVICVLKDARTVCAIPYGKTYLNLTGNHGMATAGSGDVLCGLIAGLTAQGIQPESAAPLGVCIHGLAGDIMAKKTGYHGLMAGDLPAGIKKVMKKFEI</sequence>
<protein>
    <recommendedName>
        <fullName evidence="19">Bifunctional NAD(P)H-hydrate repair enzyme</fullName>
    </recommendedName>
    <alternativeName>
        <fullName evidence="19">Nicotinamide nucleotide repair protein</fullName>
    </alternativeName>
    <domain>
        <recommendedName>
            <fullName evidence="19">ADP-dependent (S)-NAD(P)H-hydrate dehydratase</fullName>
            <ecNumber evidence="19">4.2.1.136</ecNumber>
        </recommendedName>
        <alternativeName>
            <fullName evidence="19">ADP-dependent NAD(P)HX dehydratase</fullName>
        </alternativeName>
    </domain>
    <domain>
        <recommendedName>
            <fullName evidence="19">NAD(P)H-hydrate epimerase</fullName>
            <ecNumber evidence="19">5.1.99.6</ecNumber>
        </recommendedName>
    </domain>
</protein>
<proteinExistence type="inferred from homology"/>
<feature type="domain" description="YjeF C-terminal" evidence="20">
    <location>
        <begin position="219"/>
        <end position="496"/>
    </location>
</feature>
<accession>A0ABR7I8K5</accession>
<evidence type="ECO:0000259" key="20">
    <source>
        <dbReference type="PROSITE" id="PS51383"/>
    </source>
</evidence>
<gene>
    <name evidence="18" type="primary">nnrE</name>
    <name evidence="17" type="synonym">nnrD</name>
    <name evidence="22" type="ORF">H8Z76_04385</name>
</gene>
<dbReference type="PIRSF" id="PIRSF017184">
    <property type="entry name" value="Nnr"/>
    <property type="match status" value="1"/>
</dbReference>
<dbReference type="InterPro" id="IPR029056">
    <property type="entry name" value="Ribokinase-like"/>
</dbReference>
<feature type="binding site" evidence="17">
    <location>
        <position position="437"/>
    </location>
    <ligand>
        <name>(6S)-NADPHX</name>
        <dbReference type="ChEBI" id="CHEBI:64076"/>
    </ligand>
</feature>
<evidence type="ECO:0000256" key="12">
    <source>
        <dbReference type="ARBA" id="ARBA00023239"/>
    </source>
</evidence>
<feature type="binding site" evidence="18">
    <location>
        <begin position="58"/>
        <end position="62"/>
    </location>
    <ligand>
        <name>(6S)-NADPHX</name>
        <dbReference type="ChEBI" id="CHEBI:64076"/>
    </ligand>
</feature>
<dbReference type="PANTHER" id="PTHR12592">
    <property type="entry name" value="ATP-DEPENDENT (S)-NAD(P)H-HYDRATE DEHYDRATASE FAMILY MEMBER"/>
    <property type="match status" value="1"/>
</dbReference>
<comment type="similarity">
    <text evidence="4 19">In the C-terminal section; belongs to the NnrD/CARKD family.</text>
</comment>
<keyword evidence="6 17" id="KW-0547">Nucleotide-binding</keyword>
<dbReference type="HAMAP" id="MF_01965">
    <property type="entry name" value="NADHX_dehydratase"/>
    <property type="match status" value="1"/>
</dbReference>
<dbReference type="Pfam" id="PF03853">
    <property type="entry name" value="YjeF_N"/>
    <property type="match status" value="1"/>
</dbReference>
<dbReference type="PANTHER" id="PTHR12592:SF0">
    <property type="entry name" value="ATP-DEPENDENT (S)-NAD(P)H-HYDRATE DEHYDRATASE"/>
    <property type="match status" value="1"/>
</dbReference>
<evidence type="ECO:0000256" key="3">
    <source>
        <dbReference type="ARBA" id="ARBA00006001"/>
    </source>
</evidence>
<evidence type="ECO:0000256" key="11">
    <source>
        <dbReference type="ARBA" id="ARBA00023235"/>
    </source>
</evidence>
<name>A0ABR7I8K5_9FIRM</name>
<feature type="binding site" evidence="18">
    <location>
        <position position="120"/>
    </location>
    <ligand>
        <name>K(+)</name>
        <dbReference type="ChEBI" id="CHEBI:29103"/>
    </ligand>
</feature>
<dbReference type="PROSITE" id="PS51383">
    <property type="entry name" value="YJEF_C_3"/>
    <property type="match status" value="1"/>
</dbReference>
<feature type="binding site" evidence="17">
    <location>
        <position position="370"/>
    </location>
    <ligand>
        <name>(6S)-NADPHX</name>
        <dbReference type="ChEBI" id="CHEBI:64076"/>
    </ligand>
</feature>
<dbReference type="EMBL" id="JACOQH010000002">
    <property type="protein sequence ID" value="MBC5753276.1"/>
    <property type="molecule type" value="Genomic_DNA"/>
</dbReference>
<dbReference type="Proteomes" id="UP000621540">
    <property type="component" value="Unassembled WGS sequence"/>
</dbReference>
<dbReference type="InterPro" id="IPR004443">
    <property type="entry name" value="YjeF_N_dom"/>
</dbReference>
<evidence type="ECO:0000313" key="23">
    <source>
        <dbReference type="Proteomes" id="UP000621540"/>
    </source>
</evidence>
<dbReference type="InterPro" id="IPR030677">
    <property type="entry name" value="Nnr"/>
</dbReference>
<feature type="binding site" evidence="17">
    <location>
        <position position="254"/>
    </location>
    <ligand>
        <name>(6S)-NADPHX</name>
        <dbReference type="ChEBI" id="CHEBI:64076"/>
    </ligand>
</feature>
<keyword evidence="7 17" id="KW-0067">ATP-binding</keyword>
<comment type="catalytic activity">
    <reaction evidence="15 17 19">
        <text>(6S)-NADHX + ADP = AMP + phosphate + NADH + H(+)</text>
        <dbReference type="Rhea" id="RHEA:32223"/>
        <dbReference type="ChEBI" id="CHEBI:15378"/>
        <dbReference type="ChEBI" id="CHEBI:43474"/>
        <dbReference type="ChEBI" id="CHEBI:57945"/>
        <dbReference type="ChEBI" id="CHEBI:64074"/>
        <dbReference type="ChEBI" id="CHEBI:456215"/>
        <dbReference type="ChEBI" id="CHEBI:456216"/>
        <dbReference type="EC" id="4.2.1.136"/>
    </reaction>
</comment>
<dbReference type="SUPFAM" id="SSF64153">
    <property type="entry name" value="YjeF N-terminal domain-like"/>
    <property type="match status" value="1"/>
</dbReference>
<evidence type="ECO:0000256" key="17">
    <source>
        <dbReference type="HAMAP-Rule" id="MF_01965"/>
    </source>
</evidence>
<keyword evidence="23" id="KW-1185">Reference proteome</keyword>
<comment type="cofactor">
    <cofactor evidence="18 19">
        <name>K(+)</name>
        <dbReference type="ChEBI" id="CHEBI:29103"/>
    </cofactor>
    <text evidence="18 19">Binds 1 potassium ion per subunit.</text>
</comment>
<keyword evidence="11 18" id="KW-0413">Isomerase</keyword>
<evidence type="ECO:0000256" key="4">
    <source>
        <dbReference type="ARBA" id="ARBA00009524"/>
    </source>
</evidence>
<evidence type="ECO:0000256" key="9">
    <source>
        <dbReference type="ARBA" id="ARBA00022958"/>
    </source>
</evidence>
<evidence type="ECO:0000256" key="16">
    <source>
        <dbReference type="ARBA" id="ARBA00049209"/>
    </source>
</evidence>
<evidence type="ECO:0000256" key="14">
    <source>
        <dbReference type="ARBA" id="ARBA00025153"/>
    </source>
</evidence>
<dbReference type="RefSeq" id="WP_186981760.1">
    <property type="nucleotide sequence ID" value="NZ_JACOQH010000002.1"/>
</dbReference>
<dbReference type="NCBIfam" id="TIGR00197">
    <property type="entry name" value="yjeF_nterm"/>
    <property type="match status" value="1"/>
</dbReference>
<feature type="domain" description="YjeF N-terminal" evidence="21">
    <location>
        <begin position="10"/>
        <end position="210"/>
    </location>
</feature>
<evidence type="ECO:0000256" key="6">
    <source>
        <dbReference type="ARBA" id="ARBA00022741"/>
    </source>
</evidence>
<evidence type="ECO:0000256" key="18">
    <source>
        <dbReference type="HAMAP-Rule" id="MF_01966"/>
    </source>
</evidence>
<feature type="binding site" evidence="18">
    <location>
        <position position="156"/>
    </location>
    <ligand>
        <name>K(+)</name>
        <dbReference type="ChEBI" id="CHEBI:29103"/>
    </ligand>
</feature>
<dbReference type="NCBIfam" id="TIGR00196">
    <property type="entry name" value="yjeF_cterm"/>
    <property type="match status" value="1"/>
</dbReference>
<feature type="binding site" evidence="17">
    <location>
        <begin position="407"/>
        <end position="411"/>
    </location>
    <ligand>
        <name>AMP</name>
        <dbReference type="ChEBI" id="CHEBI:456215"/>
    </ligand>
</feature>
<evidence type="ECO:0000256" key="15">
    <source>
        <dbReference type="ARBA" id="ARBA00048238"/>
    </source>
</evidence>
<dbReference type="HAMAP" id="MF_01966">
    <property type="entry name" value="NADHX_epimerase"/>
    <property type="match status" value="1"/>
</dbReference>
<evidence type="ECO:0000256" key="1">
    <source>
        <dbReference type="ARBA" id="ARBA00000013"/>
    </source>
</evidence>
<evidence type="ECO:0000256" key="7">
    <source>
        <dbReference type="ARBA" id="ARBA00022840"/>
    </source>
</evidence>
<comment type="subunit">
    <text evidence="17">Homotetramer.</text>
</comment>
<evidence type="ECO:0000256" key="8">
    <source>
        <dbReference type="ARBA" id="ARBA00022857"/>
    </source>
</evidence>
<dbReference type="Gene3D" id="3.40.50.10260">
    <property type="entry name" value="YjeF N-terminal domain"/>
    <property type="match status" value="1"/>
</dbReference>
<dbReference type="InterPro" id="IPR036652">
    <property type="entry name" value="YjeF_N_dom_sf"/>
</dbReference>
<feature type="binding site" evidence="18">
    <location>
        <position position="59"/>
    </location>
    <ligand>
        <name>K(+)</name>
        <dbReference type="ChEBI" id="CHEBI:29103"/>
    </ligand>
</feature>
<dbReference type="PROSITE" id="PS51385">
    <property type="entry name" value="YJEF_N"/>
    <property type="match status" value="1"/>
</dbReference>
<comment type="function">
    <text evidence="17">Catalyzes the dehydration of the S-form of NAD(P)HX at the expense of ADP, which is converted to AMP. Together with NAD(P)HX epimerase, which catalyzes the epimerization of the S- and R-forms, the enzyme allows the repair of both epimers of NAD(P)HX, a damaged form of NAD(P)H that is a result of enzymatic or heat-dependent hydration.</text>
</comment>
<comment type="caution">
    <text evidence="22">The sequence shown here is derived from an EMBL/GenBank/DDBJ whole genome shotgun (WGS) entry which is preliminary data.</text>
</comment>